<dbReference type="EMBL" id="BGPR01017949">
    <property type="protein sequence ID" value="GBN77774.1"/>
    <property type="molecule type" value="Genomic_DNA"/>
</dbReference>
<reference evidence="2 3" key="1">
    <citation type="journal article" date="2019" name="Sci. Rep.">
        <title>Orb-weaving spider Araneus ventricosus genome elucidates the spidroin gene catalogue.</title>
        <authorList>
            <person name="Kono N."/>
            <person name="Nakamura H."/>
            <person name="Ohtoshi R."/>
            <person name="Moran D.A.P."/>
            <person name="Shinohara A."/>
            <person name="Yoshida Y."/>
            <person name="Fujiwara M."/>
            <person name="Mori M."/>
            <person name="Tomita M."/>
            <person name="Arakawa K."/>
        </authorList>
    </citation>
    <scope>NUCLEOTIDE SEQUENCE [LARGE SCALE GENOMIC DNA]</scope>
</reference>
<protein>
    <submittedName>
        <fullName evidence="2">Uncharacterized protein</fullName>
    </submittedName>
</protein>
<gene>
    <name evidence="2" type="ORF">AVEN_100303_1</name>
    <name evidence="1" type="ORF">AVEN_97684_1</name>
</gene>
<evidence type="ECO:0000313" key="3">
    <source>
        <dbReference type="Proteomes" id="UP000499080"/>
    </source>
</evidence>
<accession>A0A4Y2RPP1</accession>
<evidence type="ECO:0000313" key="2">
    <source>
        <dbReference type="EMBL" id="GBN77774.1"/>
    </source>
</evidence>
<comment type="caution">
    <text evidence="2">The sequence shown here is derived from an EMBL/GenBank/DDBJ whole genome shotgun (WGS) entry which is preliminary data.</text>
</comment>
<dbReference type="Proteomes" id="UP000499080">
    <property type="component" value="Unassembled WGS sequence"/>
</dbReference>
<keyword evidence="3" id="KW-1185">Reference proteome</keyword>
<sequence length="91" mass="10637">MEAAEMEEVNYLDSSMVDFPTNMFLFIDNVEDARMKAHYSYVCKIQEVDGGEYDMKDLRNINLAKSKFDSMVNDEFAISESFKTYISRSYL</sequence>
<dbReference type="EMBL" id="BGPR01017948">
    <property type="protein sequence ID" value="GBN77773.1"/>
    <property type="molecule type" value="Genomic_DNA"/>
</dbReference>
<proteinExistence type="predicted"/>
<organism evidence="2 3">
    <name type="scientific">Araneus ventricosus</name>
    <name type="common">Orbweaver spider</name>
    <name type="synonym">Epeira ventricosa</name>
    <dbReference type="NCBI Taxonomy" id="182803"/>
    <lineage>
        <taxon>Eukaryota</taxon>
        <taxon>Metazoa</taxon>
        <taxon>Ecdysozoa</taxon>
        <taxon>Arthropoda</taxon>
        <taxon>Chelicerata</taxon>
        <taxon>Arachnida</taxon>
        <taxon>Araneae</taxon>
        <taxon>Araneomorphae</taxon>
        <taxon>Entelegynae</taxon>
        <taxon>Araneoidea</taxon>
        <taxon>Araneidae</taxon>
        <taxon>Araneus</taxon>
    </lineage>
</organism>
<evidence type="ECO:0000313" key="1">
    <source>
        <dbReference type="EMBL" id="GBN77773.1"/>
    </source>
</evidence>
<dbReference type="AlphaFoldDB" id="A0A4Y2RPP1"/>
<name>A0A4Y2RPP1_ARAVE</name>